<name>A0A9Q0H6W6_9MAGN</name>
<gene>
    <name evidence="1" type="ORF">NE237_025350</name>
</gene>
<dbReference type="AlphaFoldDB" id="A0A9Q0H6W6"/>
<keyword evidence="2" id="KW-1185">Reference proteome</keyword>
<proteinExistence type="predicted"/>
<accession>A0A9Q0H6W6</accession>
<evidence type="ECO:0000313" key="2">
    <source>
        <dbReference type="Proteomes" id="UP001141806"/>
    </source>
</evidence>
<protein>
    <submittedName>
        <fullName evidence="1">Uncharacterized protein</fullName>
    </submittedName>
</protein>
<sequence length="149" mass="17347">MAFLSPQSPDTKLYQRLLKVSSISSISRDYGKQVFSFVAFMCWNLWKARNDFYFENVDCSPMEICQRAKRTWKDFFATVSTGTSSHQQEVDRDNTVRCNLYGYFQEFESIEVPFIKIKKSCSGESKYPCTWSLPPNTSSQYLCVCLLKD</sequence>
<dbReference type="EMBL" id="JAMYWD010000010">
    <property type="protein sequence ID" value="KAJ4958239.1"/>
    <property type="molecule type" value="Genomic_DNA"/>
</dbReference>
<dbReference type="Proteomes" id="UP001141806">
    <property type="component" value="Unassembled WGS sequence"/>
</dbReference>
<comment type="caution">
    <text evidence="1">The sequence shown here is derived from an EMBL/GenBank/DDBJ whole genome shotgun (WGS) entry which is preliminary data.</text>
</comment>
<evidence type="ECO:0000313" key="1">
    <source>
        <dbReference type="EMBL" id="KAJ4958239.1"/>
    </source>
</evidence>
<organism evidence="1 2">
    <name type="scientific">Protea cynaroides</name>
    <dbReference type="NCBI Taxonomy" id="273540"/>
    <lineage>
        <taxon>Eukaryota</taxon>
        <taxon>Viridiplantae</taxon>
        <taxon>Streptophyta</taxon>
        <taxon>Embryophyta</taxon>
        <taxon>Tracheophyta</taxon>
        <taxon>Spermatophyta</taxon>
        <taxon>Magnoliopsida</taxon>
        <taxon>Proteales</taxon>
        <taxon>Proteaceae</taxon>
        <taxon>Protea</taxon>
    </lineage>
</organism>
<reference evidence="1" key="1">
    <citation type="journal article" date="2023" name="Plant J.">
        <title>The genome of the king protea, Protea cynaroides.</title>
        <authorList>
            <person name="Chang J."/>
            <person name="Duong T.A."/>
            <person name="Schoeman C."/>
            <person name="Ma X."/>
            <person name="Roodt D."/>
            <person name="Barker N."/>
            <person name="Li Z."/>
            <person name="Van de Peer Y."/>
            <person name="Mizrachi E."/>
        </authorList>
    </citation>
    <scope>NUCLEOTIDE SEQUENCE</scope>
    <source>
        <tissue evidence="1">Young leaves</tissue>
    </source>
</reference>